<dbReference type="GO" id="GO:0003676">
    <property type="term" value="F:nucleic acid binding"/>
    <property type="evidence" value="ECO:0007669"/>
    <property type="project" value="InterPro"/>
</dbReference>
<dbReference type="InterPro" id="IPR050798">
    <property type="entry name" value="YhaM_exoribonuc/phosphodiest"/>
</dbReference>
<sequence length="325" mass="36697">MKQEALKNLKDGARFTGFVLVRQWQKKTAKNGSSYVDMVVGDRTANLPAKIWDAKPADEVAAGEVIKVRGAVQAYKGQPQIIVELWRKPSEQDQKEYDLEELVPTAPVEAGKMFAEMKAYCARIGDEDLRALAGELIEEHKDKLMYFPAAMKGHHALRGGLLYHTTTMLHAAEAMLGIYSFLNADLLYAGVLVHDLAKMEEMDADETGSVGAYTVRGTLLGHINDMVAQIALAAERVHARQEAVTMLQHMVLAHHYEPEYGSPKRPLFPEAELLHHLDMIDARMYDMHRALEGAEPGGFSERLWSMQNRQLYRSPDFYREEEENR</sequence>
<evidence type="ECO:0000259" key="3">
    <source>
        <dbReference type="Pfam" id="PF01966"/>
    </source>
</evidence>
<accession>A0A926HQR9</accession>
<dbReference type="SUPFAM" id="SSF109604">
    <property type="entry name" value="HD-domain/PDEase-like"/>
    <property type="match status" value="1"/>
</dbReference>
<dbReference type="Gene3D" id="2.40.50.140">
    <property type="entry name" value="Nucleic acid-binding proteins"/>
    <property type="match status" value="1"/>
</dbReference>
<dbReference type="GO" id="GO:0031125">
    <property type="term" value="P:rRNA 3'-end processing"/>
    <property type="evidence" value="ECO:0007669"/>
    <property type="project" value="TreeGrafter"/>
</dbReference>
<protein>
    <submittedName>
        <fullName evidence="4">HD domain-containing protein</fullName>
    </submittedName>
</protein>
<dbReference type="AlphaFoldDB" id="A0A926HQR9"/>
<dbReference type="EMBL" id="JACRSR010000002">
    <property type="protein sequence ID" value="MBC8531531.1"/>
    <property type="molecule type" value="Genomic_DNA"/>
</dbReference>
<proteinExistence type="predicted"/>
<dbReference type="PANTHER" id="PTHR37294:SF1">
    <property type="entry name" value="3'-5' EXORIBONUCLEASE YHAM"/>
    <property type="match status" value="1"/>
</dbReference>
<dbReference type="CDD" id="cd04492">
    <property type="entry name" value="YhaM_OBF_like"/>
    <property type="match status" value="1"/>
</dbReference>
<evidence type="ECO:0000313" key="4">
    <source>
        <dbReference type="EMBL" id="MBC8531531.1"/>
    </source>
</evidence>
<dbReference type="PANTHER" id="PTHR37294">
    <property type="entry name" value="3'-5' EXORIBONUCLEASE YHAM"/>
    <property type="match status" value="1"/>
</dbReference>
<name>A0A926HQR9_9FIRM</name>
<evidence type="ECO:0000259" key="2">
    <source>
        <dbReference type="Pfam" id="PF01336"/>
    </source>
</evidence>
<dbReference type="Pfam" id="PF01966">
    <property type="entry name" value="HD"/>
    <property type="match status" value="1"/>
</dbReference>
<gene>
    <name evidence="4" type="ORF">H8696_06675</name>
</gene>
<dbReference type="Proteomes" id="UP000623172">
    <property type="component" value="Unassembled WGS sequence"/>
</dbReference>
<feature type="domain" description="HD" evidence="3">
    <location>
        <begin position="162"/>
        <end position="282"/>
    </location>
</feature>
<comment type="caution">
    <text evidence="4">The sequence shown here is derived from an EMBL/GenBank/DDBJ whole genome shotgun (WGS) entry which is preliminary data.</text>
</comment>
<dbReference type="Pfam" id="PF01336">
    <property type="entry name" value="tRNA_anti-codon"/>
    <property type="match status" value="1"/>
</dbReference>
<keyword evidence="5" id="KW-1185">Reference proteome</keyword>
<dbReference type="RefSeq" id="WP_249316156.1">
    <property type="nucleotide sequence ID" value="NZ_JACRSR010000002.1"/>
</dbReference>
<reference evidence="4" key="1">
    <citation type="submission" date="2020-08" db="EMBL/GenBank/DDBJ databases">
        <title>Genome public.</title>
        <authorList>
            <person name="Liu C."/>
            <person name="Sun Q."/>
        </authorList>
    </citation>
    <scope>NUCLEOTIDE SEQUENCE</scope>
    <source>
        <strain evidence="4">NSJ-53</strain>
    </source>
</reference>
<dbReference type="InterPro" id="IPR006674">
    <property type="entry name" value="HD_domain"/>
</dbReference>
<dbReference type="Gene3D" id="1.10.3210.10">
    <property type="entry name" value="Hypothetical protein af1432"/>
    <property type="match status" value="1"/>
</dbReference>
<dbReference type="GO" id="GO:0016787">
    <property type="term" value="F:hydrolase activity"/>
    <property type="evidence" value="ECO:0007669"/>
    <property type="project" value="UniProtKB-KW"/>
</dbReference>
<dbReference type="InterPro" id="IPR012340">
    <property type="entry name" value="NA-bd_OB-fold"/>
</dbReference>
<feature type="domain" description="OB" evidence="2">
    <location>
        <begin position="23"/>
        <end position="84"/>
    </location>
</feature>
<evidence type="ECO:0000256" key="1">
    <source>
        <dbReference type="ARBA" id="ARBA00022801"/>
    </source>
</evidence>
<dbReference type="InterPro" id="IPR004365">
    <property type="entry name" value="NA-bd_OB_tRNA"/>
</dbReference>
<keyword evidence="1" id="KW-0378">Hydrolase</keyword>
<dbReference type="SUPFAM" id="SSF50249">
    <property type="entry name" value="Nucleic acid-binding proteins"/>
    <property type="match status" value="1"/>
</dbReference>
<organism evidence="4 5">
    <name type="scientific">Gehongia tenuis</name>
    <dbReference type="NCBI Taxonomy" id="2763655"/>
    <lineage>
        <taxon>Bacteria</taxon>
        <taxon>Bacillati</taxon>
        <taxon>Bacillota</taxon>
        <taxon>Clostridia</taxon>
        <taxon>Christensenellales</taxon>
        <taxon>Christensenellaceae</taxon>
        <taxon>Gehongia</taxon>
    </lineage>
</organism>
<evidence type="ECO:0000313" key="5">
    <source>
        <dbReference type="Proteomes" id="UP000623172"/>
    </source>
</evidence>